<name>A0AAW0BDJ5_9AGAR</name>
<proteinExistence type="predicted"/>
<reference evidence="2 3" key="1">
    <citation type="submission" date="2024-01" db="EMBL/GenBank/DDBJ databases">
        <title>A draft genome for a cacao thread blight-causing isolate of Paramarasmius palmivorus.</title>
        <authorList>
            <person name="Baruah I.K."/>
            <person name="Bukari Y."/>
            <person name="Amoako-Attah I."/>
            <person name="Meinhardt L.W."/>
            <person name="Bailey B.A."/>
            <person name="Cohen S.P."/>
        </authorList>
    </citation>
    <scope>NUCLEOTIDE SEQUENCE [LARGE SCALE GENOMIC DNA]</scope>
    <source>
        <strain evidence="2 3">GH-12</strain>
    </source>
</reference>
<organism evidence="2 3">
    <name type="scientific">Paramarasmius palmivorus</name>
    <dbReference type="NCBI Taxonomy" id="297713"/>
    <lineage>
        <taxon>Eukaryota</taxon>
        <taxon>Fungi</taxon>
        <taxon>Dikarya</taxon>
        <taxon>Basidiomycota</taxon>
        <taxon>Agaricomycotina</taxon>
        <taxon>Agaricomycetes</taxon>
        <taxon>Agaricomycetidae</taxon>
        <taxon>Agaricales</taxon>
        <taxon>Marasmiineae</taxon>
        <taxon>Marasmiaceae</taxon>
        <taxon>Paramarasmius</taxon>
    </lineage>
</organism>
<feature type="compositionally biased region" description="Polar residues" evidence="1">
    <location>
        <begin position="232"/>
        <end position="245"/>
    </location>
</feature>
<keyword evidence="3" id="KW-1185">Reference proteome</keyword>
<dbReference type="Proteomes" id="UP001383192">
    <property type="component" value="Unassembled WGS sequence"/>
</dbReference>
<evidence type="ECO:0000313" key="3">
    <source>
        <dbReference type="Proteomes" id="UP001383192"/>
    </source>
</evidence>
<accession>A0AAW0BDJ5</accession>
<feature type="compositionally biased region" description="Low complexity" evidence="1">
    <location>
        <begin position="153"/>
        <end position="164"/>
    </location>
</feature>
<gene>
    <name evidence="2" type="ORF">VNI00_016514</name>
</gene>
<evidence type="ECO:0000256" key="1">
    <source>
        <dbReference type="SAM" id="MobiDB-lite"/>
    </source>
</evidence>
<comment type="caution">
    <text evidence="2">The sequence shown here is derived from an EMBL/GenBank/DDBJ whole genome shotgun (WGS) entry which is preliminary data.</text>
</comment>
<sequence>MTATELDLPALPKVVTCSTSWSVALLQLRCFLDRQRNETTVNEFARCPRNTSKWHPVKILMGKGSKEGSFGCLALYDWSCSHCKPKSKDYVVESLDAPLALELAKLYYWYLRQCPGNHKTRIGSLLEDFPDASTPSIYQSLLCVKSTPSAMSQTTLSSQQSSMANTFSGKGKQKAGKPHPLPSDRVLEPVPLKRKASDEPPIPISKRRNMARSASQVIIDISDDDESVKSSPKGTSMVSTSSNRSRPLKHFPLPSPLSSPVRNPMRADSPVEASSSKQVNEWTPEQLIAAMEEVKRRVRTGTHLQKLRGDISTLYAELQEAYRVGRLED</sequence>
<dbReference type="EMBL" id="JAYKXP010000130">
    <property type="protein sequence ID" value="KAK7024206.1"/>
    <property type="molecule type" value="Genomic_DNA"/>
</dbReference>
<evidence type="ECO:0000313" key="2">
    <source>
        <dbReference type="EMBL" id="KAK7024206.1"/>
    </source>
</evidence>
<protein>
    <submittedName>
        <fullName evidence="2">Uncharacterized protein</fullName>
    </submittedName>
</protein>
<feature type="region of interest" description="Disordered" evidence="1">
    <location>
        <begin position="153"/>
        <end position="280"/>
    </location>
</feature>
<dbReference type="AlphaFoldDB" id="A0AAW0BDJ5"/>